<dbReference type="Gene3D" id="1.10.287.950">
    <property type="entry name" value="Methyl-accepting chemotaxis protein"/>
    <property type="match status" value="1"/>
</dbReference>
<dbReference type="InterPro" id="IPR013656">
    <property type="entry name" value="PAS_4"/>
</dbReference>
<keyword evidence="4" id="KW-0472">Membrane</keyword>
<dbReference type="GO" id="GO:0004888">
    <property type="term" value="F:transmembrane signaling receptor activity"/>
    <property type="evidence" value="ECO:0007669"/>
    <property type="project" value="InterPro"/>
</dbReference>
<dbReference type="SUPFAM" id="SSF58104">
    <property type="entry name" value="Methyl-accepting chemotaxis protein (MCP) signaling domain"/>
    <property type="match status" value="1"/>
</dbReference>
<keyword evidence="4" id="KW-1133">Transmembrane helix</keyword>
<comment type="similarity">
    <text evidence="2">Belongs to the methyl-accepting chemotaxis (MCP) protein family.</text>
</comment>
<dbReference type="PANTHER" id="PTHR32089">
    <property type="entry name" value="METHYL-ACCEPTING CHEMOTAXIS PROTEIN MCPB"/>
    <property type="match status" value="1"/>
</dbReference>
<dbReference type="Proteomes" id="UP000823821">
    <property type="component" value="Unassembled WGS sequence"/>
</dbReference>
<feature type="transmembrane region" description="Helical" evidence="4">
    <location>
        <begin position="35"/>
        <end position="54"/>
    </location>
</feature>
<evidence type="ECO:0000256" key="2">
    <source>
        <dbReference type="ARBA" id="ARBA00029447"/>
    </source>
</evidence>
<dbReference type="AlphaFoldDB" id="A0A9D2HP22"/>
<dbReference type="GO" id="GO:0006935">
    <property type="term" value="P:chemotaxis"/>
    <property type="evidence" value="ECO:0007669"/>
    <property type="project" value="InterPro"/>
</dbReference>
<dbReference type="InterPro" id="IPR035965">
    <property type="entry name" value="PAS-like_dom_sf"/>
</dbReference>
<dbReference type="InterPro" id="IPR004090">
    <property type="entry name" value="Chemotax_Me-accpt_rcpt"/>
</dbReference>
<dbReference type="Pfam" id="PF00015">
    <property type="entry name" value="MCPsignal"/>
    <property type="match status" value="1"/>
</dbReference>
<reference evidence="6" key="2">
    <citation type="submission" date="2021-04" db="EMBL/GenBank/DDBJ databases">
        <authorList>
            <person name="Gilroy R."/>
        </authorList>
    </citation>
    <scope>NUCLEOTIDE SEQUENCE</scope>
    <source>
        <strain evidence="6">5032</strain>
    </source>
</reference>
<name>A0A9D2HP22_9BACT</name>
<dbReference type="EMBL" id="DWZD01000049">
    <property type="protein sequence ID" value="HJA79757.1"/>
    <property type="molecule type" value="Genomic_DNA"/>
</dbReference>
<protein>
    <submittedName>
        <fullName evidence="6">PAS domain-containing protein</fullName>
    </submittedName>
</protein>
<dbReference type="SUPFAM" id="SSF55785">
    <property type="entry name" value="PYP-like sensor domain (PAS domain)"/>
    <property type="match status" value="1"/>
</dbReference>
<evidence type="ECO:0000256" key="4">
    <source>
        <dbReference type="SAM" id="Phobius"/>
    </source>
</evidence>
<evidence type="ECO:0000256" key="3">
    <source>
        <dbReference type="PROSITE-ProRule" id="PRU00284"/>
    </source>
</evidence>
<dbReference type="PANTHER" id="PTHR32089:SF112">
    <property type="entry name" value="LYSOZYME-LIKE PROTEIN-RELATED"/>
    <property type="match status" value="1"/>
</dbReference>
<accession>A0A9D2HP22</accession>
<sequence length="517" mass="55613">MQVLCTKFTLLLFVALALMLGVSLASASLPAGLVTVIVLTLAGFFIFRAQLSALDKARELLRQASEDADALDLSPRAEDPLCADIRAYIGKCEDRAHWLESILNSIPFTISVTDKDMRWTFCNATALKSMQKTDLKEVLGKHCSAKQGSTCNTPDCGIERLRRGEHECLNILPNGHAMRVHLEFLKNRSGEVIGHVELGQDVTEELRFKREAGIASRKARMDTVAQLSDVVVTLNAMTDSLSSEISKVSEEADHASSRLAETSAAMEEMNSTVLEVARNAEDAAQASSSVQQQANSGVELMGNTVNGMKNVQQLSMNIKQDMEQLDEQARAIGAVLVIIRDIADQTNLLALNAAIEAARAGEAGRGFAVVADEVRKLAEKTMSATKEVEDSIGTVQAGTRRNTDTVETAVVDIEKVAELAQSSGQALSHIQELANESSRQVQAIAAAATQQSAASEEIARAISEANVMGGNISARMVTASSEVEKLAGQAQAIQKVLDGIREQVEQEERNEQSPSGH</sequence>
<feature type="domain" description="Methyl-accepting transducer" evidence="5">
    <location>
        <begin position="230"/>
        <end position="466"/>
    </location>
</feature>
<evidence type="ECO:0000313" key="6">
    <source>
        <dbReference type="EMBL" id="HJA79757.1"/>
    </source>
</evidence>
<proteinExistence type="inferred from homology"/>
<dbReference type="GO" id="GO:0007165">
    <property type="term" value="P:signal transduction"/>
    <property type="evidence" value="ECO:0007669"/>
    <property type="project" value="UniProtKB-KW"/>
</dbReference>
<organism evidence="6 7">
    <name type="scientific">Candidatus Desulfovibrio intestinavium</name>
    <dbReference type="NCBI Taxonomy" id="2838534"/>
    <lineage>
        <taxon>Bacteria</taxon>
        <taxon>Pseudomonadati</taxon>
        <taxon>Thermodesulfobacteriota</taxon>
        <taxon>Desulfovibrionia</taxon>
        <taxon>Desulfovibrionales</taxon>
        <taxon>Desulfovibrionaceae</taxon>
        <taxon>Desulfovibrio</taxon>
    </lineage>
</organism>
<dbReference type="Gene3D" id="3.30.450.20">
    <property type="entry name" value="PAS domain"/>
    <property type="match status" value="1"/>
</dbReference>
<keyword evidence="4" id="KW-0812">Transmembrane</keyword>
<reference evidence="6" key="1">
    <citation type="journal article" date="2021" name="PeerJ">
        <title>Extensive microbial diversity within the chicken gut microbiome revealed by metagenomics and culture.</title>
        <authorList>
            <person name="Gilroy R."/>
            <person name="Ravi A."/>
            <person name="Getino M."/>
            <person name="Pursley I."/>
            <person name="Horton D.L."/>
            <person name="Alikhan N.F."/>
            <person name="Baker D."/>
            <person name="Gharbi K."/>
            <person name="Hall N."/>
            <person name="Watson M."/>
            <person name="Adriaenssens E.M."/>
            <person name="Foster-Nyarko E."/>
            <person name="Jarju S."/>
            <person name="Secka A."/>
            <person name="Antonio M."/>
            <person name="Oren A."/>
            <person name="Chaudhuri R.R."/>
            <person name="La Ragione R."/>
            <person name="Hildebrand F."/>
            <person name="Pallen M.J."/>
        </authorList>
    </citation>
    <scope>NUCLEOTIDE SEQUENCE</scope>
    <source>
        <strain evidence="6">5032</strain>
    </source>
</reference>
<evidence type="ECO:0000259" key="5">
    <source>
        <dbReference type="PROSITE" id="PS50111"/>
    </source>
</evidence>
<dbReference type="PROSITE" id="PS50111">
    <property type="entry name" value="CHEMOTAXIS_TRANSDUC_2"/>
    <property type="match status" value="1"/>
</dbReference>
<gene>
    <name evidence="6" type="ORF">H9784_09375</name>
</gene>
<dbReference type="GO" id="GO:0016020">
    <property type="term" value="C:membrane"/>
    <property type="evidence" value="ECO:0007669"/>
    <property type="project" value="InterPro"/>
</dbReference>
<keyword evidence="1 3" id="KW-0807">Transducer</keyword>
<dbReference type="CDD" id="cd11386">
    <property type="entry name" value="MCP_signal"/>
    <property type="match status" value="1"/>
</dbReference>
<dbReference type="SMART" id="SM00283">
    <property type="entry name" value="MA"/>
    <property type="match status" value="1"/>
</dbReference>
<dbReference type="PRINTS" id="PR00260">
    <property type="entry name" value="CHEMTRNSDUCR"/>
</dbReference>
<evidence type="ECO:0000313" key="7">
    <source>
        <dbReference type="Proteomes" id="UP000823821"/>
    </source>
</evidence>
<evidence type="ECO:0000256" key="1">
    <source>
        <dbReference type="ARBA" id="ARBA00023224"/>
    </source>
</evidence>
<comment type="caution">
    <text evidence="6">The sequence shown here is derived from an EMBL/GenBank/DDBJ whole genome shotgun (WGS) entry which is preliminary data.</text>
</comment>
<dbReference type="InterPro" id="IPR004089">
    <property type="entry name" value="MCPsignal_dom"/>
</dbReference>
<dbReference type="Pfam" id="PF08448">
    <property type="entry name" value="PAS_4"/>
    <property type="match status" value="1"/>
</dbReference>